<dbReference type="AlphaFoldDB" id="A0A834JFX2"/>
<evidence type="ECO:0000256" key="1">
    <source>
        <dbReference type="SAM" id="MobiDB-lite"/>
    </source>
</evidence>
<accession>A0A834JFX2</accession>
<dbReference type="Proteomes" id="UP000600918">
    <property type="component" value="Unassembled WGS sequence"/>
</dbReference>
<feature type="region of interest" description="Disordered" evidence="1">
    <location>
        <begin position="183"/>
        <end position="203"/>
    </location>
</feature>
<name>A0A834JFX2_VESPE</name>
<evidence type="ECO:0000313" key="2">
    <source>
        <dbReference type="EMBL" id="KAF7387548.1"/>
    </source>
</evidence>
<sequence>MWHHLLRAKWASPLRHGLSKVPTFRGHMVRPWLGLVVTKKRYRKCDRSWECRWAIYQGLNCPVVPTMSYHRLVLGSNVLLAELDRPNAHRLASLLGWLAGWLAGARMALRSTGVLALVNRTTSTRSSTKDSRRNIKLEESRRLRLYDDRFGYIATVTATTTTATATATATPTVMATTTTVPVVSSAGQLLPSREQNLPSTRDE</sequence>
<comment type="caution">
    <text evidence="2">The sequence shown here is derived from an EMBL/GenBank/DDBJ whole genome shotgun (WGS) entry which is preliminary data.</text>
</comment>
<dbReference type="EMBL" id="JACSDY010000025">
    <property type="protein sequence ID" value="KAF7387548.1"/>
    <property type="molecule type" value="Genomic_DNA"/>
</dbReference>
<reference evidence="2" key="1">
    <citation type="journal article" date="2020" name="G3 (Bethesda)">
        <title>High-Quality Assemblies for Three Invasive Social Wasps from the &lt;i&gt;Vespula&lt;/i&gt; Genus.</title>
        <authorList>
            <person name="Harrop T.W.R."/>
            <person name="Guhlin J."/>
            <person name="McLaughlin G.M."/>
            <person name="Permina E."/>
            <person name="Stockwell P."/>
            <person name="Gilligan J."/>
            <person name="Le Lec M.F."/>
            <person name="Gruber M.A.M."/>
            <person name="Quinn O."/>
            <person name="Lovegrove M."/>
            <person name="Duncan E.J."/>
            <person name="Remnant E.J."/>
            <person name="Van Eeckhoven J."/>
            <person name="Graham B."/>
            <person name="Knapp R.A."/>
            <person name="Langford K.W."/>
            <person name="Kronenberg Z."/>
            <person name="Press M.O."/>
            <person name="Eacker S.M."/>
            <person name="Wilson-Rankin E.E."/>
            <person name="Purcell J."/>
            <person name="Lester P.J."/>
            <person name="Dearden P.K."/>
        </authorList>
    </citation>
    <scope>NUCLEOTIDE SEQUENCE</scope>
    <source>
        <strain evidence="2">Volc-1</strain>
    </source>
</reference>
<feature type="compositionally biased region" description="Polar residues" evidence="1">
    <location>
        <begin position="193"/>
        <end position="203"/>
    </location>
</feature>
<keyword evidence="3" id="KW-1185">Reference proteome</keyword>
<protein>
    <submittedName>
        <fullName evidence="2">Uncharacterized protein</fullName>
    </submittedName>
</protein>
<organism evidence="2 3">
    <name type="scientific">Vespula pensylvanica</name>
    <name type="common">Western yellow jacket</name>
    <name type="synonym">Wasp</name>
    <dbReference type="NCBI Taxonomy" id="30213"/>
    <lineage>
        <taxon>Eukaryota</taxon>
        <taxon>Metazoa</taxon>
        <taxon>Ecdysozoa</taxon>
        <taxon>Arthropoda</taxon>
        <taxon>Hexapoda</taxon>
        <taxon>Insecta</taxon>
        <taxon>Pterygota</taxon>
        <taxon>Neoptera</taxon>
        <taxon>Endopterygota</taxon>
        <taxon>Hymenoptera</taxon>
        <taxon>Apocrita</taxon>
        <taxon>Aculeata</taxon>
        <taxon>Vespoidea</taxon>
        <taxon>Vespidae</taxon>
        <taxon>Vespinae</taxon>
        <taxon>Vespula</taxon>
    </lineage>
</organism>
<proteinExistence type="predicted"/>
<evidence type="ECO:0000313" key="3">
    <source>
        <dbReference type="Proteomes" id="UP000600918"/>
    </source>
</evidence>
<gene>
    <name evidence="2" type="ORF">H0235_018270</name>
</gene>